<dbReference type="SUPFAM" id="SSF109604">
    <property type="entry name" value="HD-domain/PDEase-like"/>
    <property type="match status" value="1"/>
</dbReference>
<keyword evidence="4" id="KW-1185">Reference proteome</keyword>
<dbReference type="SMART" id="SM00471">
    <property type="entry name" value="HDc"/>
    <property type="match status" value="1"/>
</dbReference>
<proteinExistence type="predicted"/>
<feature type="region of interest" description="Disordered" evidence="1">
    <location>
        <begin position="221"/>
        <end position="253"/>
    </location>
</feature>
<dbReference type="PANTHER" id="PTHR33594:SF1">
    <property type="entry name" value="HD_PDEASE DOMAIN-CONTAINING PROTEIN"/>
    <property type="match status" value="1"/>
</dbReference>
<dbReference type="CDD" id="cd00077">
    <property type="entry name" value="HDc"/>
    <property type="match status" value="1"/>
</dbReference>
<dbReference type="PANTHER" id="PTHR33594">
    <property type="entry name" value="SUPERFAMILY HYDROLASE, PUTATIVE (AFU_ORTHOLOGUE AFUA_1G03035)-RELATED"/>
    <property type="match status" value="1"/>
</dbReference>
<feature type="domain" description="HD/PDEase" evidence="2">
    <location>
        <begin position="25"/>
        <end position="156"/>
    </location>
</feature>
<dbReference type="InterPro" id="IPR003607">
    <property type="entry name" value="HD/PDEase_dom"/>
</dbReference>
<sequence>MSNPTMQQLIEKTRAHVETYMTTYDPSHDYSHLLRVRQTALDIEADQRIKFPELNIDSTVVILSALLHDVGDRKYVKGHEHAATLVRDTLLGLGAPFDLANKVQLICTNVSWSSEVKSGESKKAVAALCTEIPELAIVQDADRLDSIGATGIARVFAFSAAKCHERGLSTRHFHEKLLILVDRMKTPLGKNLAKEQTERLRVFIDWWRIETDNVEGLADEMARQEKAEEEKWKALEEEEKKALGEEKRKGTNP</sequence>
<evidence type="ECO:0000259" key="2">
    <source>
        <dbReference type="SMART" id="SM00471"/>
    </source>
</evidence>
<evidence type="ECO:0000313" key="4">
    <source>
        <dbReference type="Proteomes" id="UP000298493"/>
    </source>
</evidence>
<accession>A0A4Z1PDC0</accession>
<gene>
    <name evidence="3" type="ORF">E6O75_ATG05414</name>
</gene>
<comment type="caution">
    <text evidence="3">The sequence shown here is derived from an EMBL/GenBank/DDBJ whole genome shotgun (WGS) entry which is preliminary data.</text>
</comment>
<dbReference type="OrthoDB" id="16547at2759"/>
<name>A0A4Z1PDC0_9PEZI</name>
<dbReference type="EMBL" id="SNSC02000010">
    <property type="protein sequence ID" value="TID20650.1"/>
    <property type="molecule type" value="Genomic_DNA"/>
</dbReference>
<reference evidence="3 4" key="1">
    <citation type="submission" date="2019-04" db="EMBL/GenBank/DDBJ databases">
        <title>High contiguity whole genome sequence and gene annotation resource for two Venturia nashicola isolates.</title>
        <authorList>
            <person name="Prokchorchik M."/>
            <person name="Won K."/>
            <person name="Lee Y."/>
            <person name="Choi E.D."/>
            <person name="Segonzac C."/>
            <person name="Sohn K.H."/>
        </authorList>
    </citation>
    <scope>NUCLEOTIDE SEQUENCE [LARGE SCALE GENOMIC DNA]</scope>
    <source>
        <strain evidence="3 4">PRI2</strain>
    </source>
</reference>
<dbReference type="STRING" id="86259.A0A4Z1PDC0"/>
<evidence type="ECO:0000256" key="1">
    <source>
        <dbReference type="SAM" id="MobiDB-lite"/>
    </source>
</evidence>
<evidence type="ECO:0000313" key="3">
    <source>
        <dbReference type="EMBL" id="TID20650.1"/>
    </source>
</evidence>
<dbReference type="Gene3D" id="1.10.3210.50">
    <property type="match status" value="1"/>
</dbReference>
<dbReference type="AlphaFoldDB" id="A0A4Z1PDC0"/>
<organism evidence="3 4">
    <name type="scientific">Venturia nashicola</name>
    <dbReference type="NCBI Taxonomy" id="86259"/>
    <lineage>
        <taxon>Eukaryota</taxon>
        <taxon>Fungi</taxon>
        <taxon>Dikarya</taxon>
        <taxon>Ascomycota</taxon>
        <taxon>Pezizomycotina</taxon>
        <taxon>Dothideomycetes</taxon>
        <taxon>Pleosporomycetidae</taxon>
        <taxon>Venturiales</taxon>
        <taxon>Venturiaceae</taxon>
        <taxon>Venturia</taxon>
    </lineage>
</organism>
<dbReference type="Proteomes" id="UP000298493">
    <property type="component" value="Unassembled WGS sequence"/>
</dbReference>
<protein>
    <recommendedName>
        <fullName evidence="2">HD/PDEase domain-containing protein</fullName>
    </recommendedName>
</protein>